<dbReference type="Pfam" id="PF06821">
    <property type="entry name" value="Ser_hydrolase"/>
    <property type="match status" value="1"/>
</dbReference>
<accession>A0A7K1UR88</accession>
<keyword evidence="1" id="KW-0378">Hydrolase</keyword>
<gene>
    <name evidence="1" type="ORF">GPX89_03910</name>
</gene>
<dbReference type="InterPro" id="IPR010662">
    <property type="entry name" value="RBBP9/YdeN"/>
</dbReference>
<organism evidence="1 2">
    <name type="scientific">Nocardia terrae</name>
    <dbReference type="NCBI Taxonomy" id="2675851"/>
    <lineage>
        <taxon>Bacteria</taxon>
        <taxon>Bacillati</taxon>
        <taxon>Actinomycetota</taxon>
        <taxon>Actinomycetes</taxon>
        <taxon>Mycobacteriales</taxon>
        <taxon>Nocardiaceae</taxon>
        <taxon>Nocardia</taxon>
    </lineage>
</organism>
<dbReference type="PANTHER" id="PTHR15394">
    <property type="entry name" value="SERINE HYDROLASE RBBP9"/>
    <property type="match status" value="1"/>
</dbReference>
<keyword evidence="2" id="KW-1185">Reference proteome</keyword>
<dbReference type="SUPFAM" id="SSF53474">
    <property type="entry name" value="alpha/beta-Hydrolases"/>
    <property type="match status" value="1"/>
</dbReference>
<dbReference type="GO" id="GO:0016787">
    <property type="term" value="F:hydrolase activity"/>
    <property type="evidence" value="ECO:0007669"/>
    <property type="project" value="UniProtKB-KW"/>
</dbReference>
<dbReference type="Gene3D" id="3.40.50.1820">
    <property type="entry name" value="alpha/beta hydrolase"/>
    <property type="match status" value="1"/>
</dbReference>
<evidence type="ECO:0000313" key="1">
    <source>
        <dbReference type="EMBL" id="MVU76388.1"/>
    </source>
</evidence>
<evidence type="ECO:0000313" key="2">
    <source>
        <dbReference type="Proteomes" id="UP000466794"/>
    </source>
</evidence>
<name>A0A7K1UR88_9NOCA</name>
<dbReference type="PANTHER" id="PTHR15394:SF3">
    <property type="entry name" value="SERINE HYDROLASE RBBP9"/>
    <property type="match status" value="1"/>
</dbReference>
<dbReference type="InterPro" id="IPR029058">
    <property type="entry name" value="AB_hydrolase_fold"/>
</dbReference>
<dbReference type="EMBL" id="WRPP01000001">
    <property type="protein sequence ID" value="MVU76388.1"/>
    <property type="molecule type" value="Genomic_DNA"/>
</dbReference>
<sequence length="192" mass="20375">MSTIVVSHGLQAREDSVWFPAFRAELTRLGRDVVIPNLPGTDAPERDAWRKALSEAVAATPEDTVLVGHSIGAVNVLRLLESHDPEAGVFAGAVLVSASAHEVGYDLLASFFEGGFDWPRIRAAAKGFRVLQAIDDPVNAPDPLEHVGILVRELGAVATVLPAGGHLGAYPEDHMELPEAVALVRELLPAAV</sequence>
<reference evidence="1 2" key="1">
    <citation type="submission" date="2019-12" db="EMBL/GenBank/DDBJ databases">
        <title>Nocardia sp. nov. ET3-3 isolated from soil.</title>
        <authorList>
            <person name="Kanchanasin P."/>
            <person name="Tanasupawat S."/>
            <person name="Yuki M."/>
            <person name="Kudo T."/>
        </authorList>
    </citation>
    <scope>NUCLEOTIDE SEQUENCE [LARGE SCALE GENOMIC DNA]</scope>
    <source>
        <strain evidence="1 2">ET3-3</strain>
    </source>
</reference>
<dbReference type="Proteomes" id="UP000466794">
    <property type="component" value="Unassembled WGS sequence"/>
</dbReference>
<dbReference type="RefSeq" id="WP_157355170.1">
    <property type="nucleotide sequence ID" value="NZ_WRPP01000001.1"/>
</dbReference>
<protein>
    <submittedName>
        <fullName evidence="1">Alpha/beta fold hydrolase</fullName>
    </submittedName>
</protein>
<dbReference type="AlphaFoldDB" id="A0A7K1UR88"/>
<comment type="caution">
    <text evidence="1">The sequence shown here is derived from an EMBL/GenBank/DDBJ whole genome shotgun (WGS) entry which is preliminary data.</text>
</comment>
<proteinExistence type="predicted"/>